<name>A0A7W9L9N3_9ACTN</name>
<dbReference type="AlphaFoldDB" id="A0A7W9L9N3"/>
<protein>
    <submittedName>
        <fullName evidence="1">Uncharacterized protein</fullName>
    </submittedName>
</protein>
<evidence type="ECO:0000313" key="1">
    <source>
        <dbReference type="EMBL" id="MBB5775751.1"/>
    </source>
</evidence>
<proteinExistence type="predicted"/>
<dbReference type="Proteomes" id="UP000579153">
    <property type="component" value="Unassembled WGS sequence"/>
</dbReference>
<evidence type="ECO:0000313" key="2">
    <source>
        <dbReference type="Proteomes" id="UP000579153"/>
    </source>
</evidence>
<organism evidence="1 2">
    <name type="scientific">Nonomuraea jabiensis</name>
    <dbReference type="NCBI Taxonomy" id="882448"/>
    <lineage>
        <taxon>Bacteria</taxon>
        <taxon>Bacillati</taxon>
        <taxon>Actinomycetota</taxon>
        <taxon>Actinomycetes</taxon>
        <taxon>Streptosporangiales</taxon>
        <taxon>Streptosporangiaceae</taxon>
        <taxon>Nonomuraea</taxon>
    </lineage>
</organism>
<accession>A0A7W9L9N3</accession>
<gene>
    <name evidence="1" type="ORF">HD596_002507</name>
</gene>
<reference evidence="1 2" key="1">
    <citation type="submission" date="2020-08" db="EMBL/GenBank/DDBJ databases">
        <title>Sequencing the genomes of 1000 actinobacteria strains.</title>
        <authorList>
            <person name="Klenk H.-P."/>
        </authorList>
    </citation>
    <scope>NUCLEOTIDE SEQUENCE [LARGE SCALE GENOMIC DNA]</scope>
    <source>
        <strain evidence="1 2">DSM 45507</strain>
    </source>
</reference>
<dbReference type="EMBL" id="JACHMB010000001">
    <property type="protein sequence ID" value="MBB5775751.1"/>
    <property type="molecule type" value="Genomic_DNA"/>
</dbReference>
<comment type="caution">
    <text evidence="1">The sequence shown here is derived from an EMBL/GenBank/DDBJ whole genome shotgun (WGS) entry which is preliminary data.</text>
</comment>
<keyword evidence="2" id="KW-1185">Reference proteome</keyword>
<sequence>MLGIRYVTRQWSDRALRASLQDQFA</sequence>